<dbReference type="STRING" id="10195.A0A3M7QAX2"/>
<dbReference type="InterPro" id="IPR000608">
    <property type="entry name" value="UBC"/>
</dbReference>
<comment type="caution">
    <text evidence="2">The sequence shown here is derived from an EMBL/GenBank/DDBJ whole genome shotgun (WGS) entry which is preliminary data.</text>
</comment>
<protein>
    <submittedName>
        <fullName evidence="2">Ubiquitin-conjugating enzyme E2 1</fullName>
    </submittedName>
</protein>
<feature type="domain" description="UBC core" evidence="1">
    <location>
        <begin position="1"/>
        <end position="66"/>
    </location>
</feature>
<dbReference type="Pfam" id="PF00179">
    <property type="entry name" value="UQ_con"/>
    <property type="match status" value="1"/>
</dbReference>
<proteinExistence type="predicted"/>
<dbReference type="EMBL" id="REGN01006854">
    <property type="protein sequence ID" value="RNA08115.1"/>
    <property type="molecule type" value="Genomic_DNA"/>
</dbReference>
<sequence>MSITVVRLLSFNQIKSDFFFSTFEFKSLLDEPNPNSPANNEAANIYQTNKKEYRKRVRHIVEISWMN</sequence>
<keyword evidence="3" id="KW-1185">Reference proteome</keyword>
<name>A0A3M7QAX2_BRAPC</name>
<organism evidence="2 3">
    <name type="scientific">Brachionus plicatilis</name>
    <name type="common">Marine rotifer</name>
    <name type="synonym">Brachionus muelleri</name>
    <dbReference type="NCBI Taxonomy" id="10195"/>
    <lineage>
        <taxon>Eukaryota</taxon>
        <taxon>Metazoa</taxon>
        <taxon>Spiralia</taxon>
        <taxon>Gnathifera</taxon>
        <taxon>Rotifera</taxon>
        <taxon>Eurotatoria</taxon>
        <taxon>Monogononta</taxon>
        <taxon>Pseudotrocha</taxon>
        <taxon>Ploima</taxon>
        <taxon>Brachionidae</taxon>
        <taxon>Brachionus</taxon>
    </lineage>
</organism>
<evidence type="ECO:0000313" key="3">
    <source>
        <dbReference type="Proteomes" id="UP000276133"/>
    </source>
</evidence>
<dbReference type="InterPro" id="IPR016135">
    <property type="entry name" value="UBQ-conjugating_enzyme/RWD"/>
</dbReference>
<evidence type="ECO:0000313" key="2">
    <source>
        <dbReference type="EMBL" id="RNA08115.1"/>
    </source>
</evidence>
<evidence type="ECO:0000259" key="1">
    <source>
        <dbReference type="PROSITE" id="PS50127"/>
    </source>
</evidence>
<dbReference type="PROSITE" id="PS50127">
    <property type="entry name" value="UBC_2"/>
    <property type="match status" value="1"/>
</dbReference>
<reference evidence="2 3" key="1">
    <citation type="journal article" date="2018" name="Sci. Rep.">
        <title>Genomic signatures of local adaptation to the degree of environmental predictability in rotifers.</title>
        <authorList>
            <person name="Franch-Gras L."/>
            <person name="Hahn C."/>
            <person name="Garcia-Roger E.M."/>
            <person name="Carmona M.J."/>
            <person name="Serra M."/>
            <person name="Gomez A."/>
        </authorList>
    </citation>
    <scope>NUCLEOTIDE SEQUENCE [LARGE SCALE GENOMIC DNA]</scope>
    <source>
        <strain evidence="2">HYR1</strain>
    </source>
</reference>
<gene>
    <name evidence="2" type="ORF">BpHYR1_013571</name>
</gene>
<dbReference type="Gene3D" id="3.10.110.10">
    <property type="entry name" value="Ubiquitin Conjugating Enzyme"/>
    <property type="match status" value="1"/>
</dbReference>
<dbReference type="Proteomes" id="UP000276133">
    <property type="component" value="Unassembled WGS sequence"/>
</dbReference>
<accession>A0A3M7QAX2</accession>
<dbReference type="AlphaFoldDB" id="A0A3M7QAX2"/>
<dbReference type="SUPFAM" id="SSF54495">
    <property type="entry name" value="UBC-like"/>
    <property type="match status" value="1"/>
</dbReference>